<evidence type="ECO:0000313" key="5">
    <source>
        <dbReference type="Proteomes" id="UP000006833"/>
    </source>
</evidence>
<dbReference type="InterPro" id="IPR047215">
    <property type="entry name" value="Galactose_mutarotase-like"/>
</dbReference>
<dbReference type="KEGG" id="dsh:Dshi_2683"/>
<keyword evidence="3" id="KW-0119">Carbohydrate metabolism</keyword>
<dbReference type="GO" id="GO:0006006">
    <property type="term" value="P:glucose metabolic process"/>
    <property type="evidence" value="ECO:0007669"/>
    <property type="project" value="TreeGrafter"/>
</dbReference>
<gene>
    <name evidence="4" type="primary">mro</name>
    <name evidence="4" type="ordered locus">Dshi_2683</name>
</gene>
<dbReference type="EC" id="5.1.3.3" evidence="4"/>
<dbReference type="InterPro" id="IPR014718">
    <property type="entry name" value="GH-type_carb-bd"/>
</dbReference>
<name>A8LIH5_DINSH</name>
<dbReference type="SUPFAM" id="SSF74650">
    <property type="entry name" value="Galactose mutarotase-like"/>
    <property type="match status" value="1"/>
</dbReference>
<dbReference type="Proteomes" id="UP000006833">
    <property type="component" value="Chromosome"/>
</dbReference>
<reference evidence="5" key="1">
    <citation type="journal article" date="2010" name="ISME J.">
        <title>The complete genome sequence of the algal symbiont Dinoroseobacter shibae: a hitchhiker's guide to life in the sea.</title>
        <authorList>
            <person name="Wagner-Dobler I."/>
            <person name="Ballhausen B."/>
            <person name="Berger M."/>
            <person name="Brinkhoff T."/>
            <person name="Buchholz I."/>
            <person name="Bunk B."/>
            <person name="Cypionka H."/>
            <person name="Daniel R."/>
            <person name="Drepper T."/>
            <person name="Gerdts G."/>
            <person name="Hahnke S."/>
            <person name="Han C."/>
            <person name="Jahn D."/>
            <person name="Kalhoefer D."/>
            <person name="Kiss H."/>
            <person name="Klenk H.P."/>
            <person name="Kyrpides N."/>
            <person name="Liebl W."/>
            <person name="Liesegang H."/>
            <person name="Meincke L."/>
            <person name="Pati A."/>
            <person name="Petersen J."/>
            <person name="Piekarski T."/>
            <person name="Pommerenke C."/>
            <person name="Pradella S."/>
            <person name="Pukall R."/>
            <person name="Rabus R."/>
            <person name="Stackebrandt E."/>
            <person name="Thole S."/>
            <person name="Thompson L."/>
            <person name="Tielen P."/>
            <person name="Tomasch J."/>
            <person name="von Jan M."/>
            <person name="Wanphrut N."/>
            <person name="Wichels A."/>
            <person name="Zech H."/>
            <person name="Simon M."/>
        </authorList>
    </citation>
    <scope>NUCLEOTIDE SEQUENCE [LARGE SCALE GENOMIC DNA]</scope>
    <source>
        <strain evidence="5">DSM 16493 / NCIMB 14021 / DFL 12</strain>
    </source>
</reference>
<dbReference type="GO" id="GO:0004034">
    <property type="term" value="F:aldose 1-epimerase activity"/>
    <property type="evidence" value="ECO:0007669"/>
    <property type="project" value="UniProtKB-EC"/>
</dbReference>
<protein>
    <submittedName>
        <fullName evidence="4">Aldose 1-epimerase</fullName>
        <ecNumber evidence="4">5.1.3.3</ecNumber>
    </submittedName>
</protein>
<dbReference type="InterPro" id="IPR011013">
    <property type="entry name" value="Gal_mutarotase_sf_dom"/>
</dbReference>
<evidence type="ECO:0000313" key="4">
    <source>
        <dbReference type="EMBL" id="ABV94416.1"/>
    </source>
</evidence>
<dbReference type="InterPro" id="IPR008183">
    <property type="entry name" value="Aldose_1/G6P_1-epimerase"/>
</dbReference>
<keyword evidence="2 4" id="KW-0413">Isomerase</keyword>
<organism evidence="4 5">
    <name type="scientific">Dinoroseobacter shibae (strain DSM 16493 / NCIMB 14021 / DFL 12)</name>
    <dbReference type="NCBI Taxonomy" id="398580"/>
    <lineage>
        <taxon>Bacteria</taxon>
        <taxon>Pseudomonadati</taxon>
        <taxon>Pseudomonadota</taxon>
        <taxon>Alphaproteobacteria</taxon>
        <taxon>Rhodobacterales</taxon>
        <taxon>Roseobacteraceae</taxon>
        <taxon>Dinoroseobacter</taxon>
    </lineage>
</organism>
<sequence>MSAEITPFGKTAQGTQVHAITLASDALRVTLLTWGAVIQDVRLTGVAQPLTLGTADLAAYAGAMNSFGALMGPVVNRIKGAAAPIAGQRHAFEANLDGAHTKHGGSHGPQYRVWHLLESSPTHALLETVLQDGLSGFPGNRTLRAEYRVNGADLDLVVIGTTDAPTLMNIANHSYWNLDGSDSIAGHTLQIAADRVTVNGDDLMVTGEVMAVAGTRFDFRRPRAFDPGPENRFDLNYVLADAKRPLSHACTLTGTSGVQMEMSTTEPGLQVFDLGTFTTAPHPGHAGTPYPRFAAIALEAQGWPDAANHAGFPPIEIGPDHPYHQHTRWRFRRP</sequence>
<comment type="similarity">
    <text evidence="1">Belongs to the aldose epimerase family.</text>
</comment>
<dbReference type="CDD" id="cd09019">
    <property type="entry name" value="galactose_mutarotase_like"/>
    <property type="match status" value="1"/>
</dbReference>
<evidence type="ECO:0000256" key="2">
    <source>
        <dbReference type="ARBA" id="ARBA00023235"/>
    </source>
</evidence>
<proteinExistence type="inferred from homology"/>
<evidence type="ECO:0000256" key="3">
    <source>
        <dbReference type="ARBA" id="ARBA00023277"/>
    </source>
</evidence>
<dbReference type="eggNOG" id="COG2017">
    <property type="taxonomic scope" value="Bacteria"/>
</dbReference>
<dbReference type="EMBL" id="CP000830">
    <property type="protein sequence ID" value="ABV94416.1"/>
    <property type="molecule type" value="Genomic_DNA"/>
</dbReference>
<dbReference type="STRING" id="398580.Dshi_2683"/>
<dbReference type="AlphaFoldDB" id="A8LIH5"/>
<dbReference type="GO" id="GO:0033499">
    <property type="term" value="P:galactose catabolic process via UDP-galactose, Leloir pathway"/>
    <property type="evidence" value="ECO:0007669"/>
    <property type="project" value="TreeGrafter"/>
</dbReference>
<dbReference type="OrthoDB" id="9779408at2"/>
<keyword evidence="5" id="KW-1185">Reference proteome</keyword>
<dbReference type="Pfam" id="PF01263">
    <property type="entry name" value="Aldose_epim"/>
    <property type="match status" value="1"/>
</dbReference>
<dbReference type="GO" id="GO:0030246">
    <property type="term" value="F:carbohydrate binding"/>
    <property type="evidence" value="ECO:0007669"/>
    <property type="project" value="InterPro"/>
</dbReference>
<dbReference type="HOGENOM" id="CLU_031753_1_0_5"/>
<dbReference type="RefSeq" id="WP_012179344.1">
    <property type="nucleotide sequence ID" value="NC_009952.1"/>
</dbReference>
<accession>A8LIH5</accession>
<dbReference type="PANTHER" id="PTHR10091">
    <property type="entry name" value="ALDOSE-1-EPIMERASE"/>
    <property type="match status" value="1"/>
</dbReference>
<dbReference type="Gene3D" id="2.70.98.10">
    <property type="match status" value="1"/>
</dbReference>
<dbReference type="PANTHER" id="PTHR10091:SF49">
    <property type="entry name" value="ALDOSE 1-EPIMERASE"/>
    <property type="match status" value="1"/>
</dbReference>
<evidence type="ECO:0000256" key="1">
    <source>
        <dbReference type="ARBA" id="ARBA00006206"/>
    </source>
</evidence>